<keyword evidence="3" id="KW-1185">Reference proteome</keyword>
<organism evidence="2 3">
    <name type="scientific">Hydrogenophaga crassostreae</name>
    <dbReference type="NCBI Taxonomy" id="1763535"/>
    <lineage>
        <taxon>Bacteria</taxon>
        <taxon>Pseudomonadati</taxon>
        <taxon>Pseudomonadota</taxon>
        <taxon>Betaproteobacteria</taxon>
        <taxon>Burkholderiales</taxon>
        <taxon>Comamonadaceae</taxon>
        <taxon>Hydrogenophaga</taxon>
    </lineage>
</organism>
<dbReference type="Proteomes" id="UP000185657">
    <property type="component" value="Unassembled WGS sequence"/>
</dbReference>
<feature type="domain" description="DUF4347" evidence="1">
    <location>
        <begin position="27"/>
        <end position="178"/>
    </location>
</feature>
<dbReference type="Pfam" id="PF14252">
    <property type="entry name" value="DUF4347"/>
    <property type="match status" value="1"/>
</dbReference>
<accession>A0ABX2U3H7</accession>
<gene>
    <name evidence="2" type="ORF">LPB72_18970</name>
</gene>
<dbReference type="InterPro" id="IPR025592">
    <property type="entry name" value="DUF4347"/>
</dbReference>
<proteinExistence type="predicted"/>
<reference evidence="2 3" key="1">
    <citation type="submission" date="2016-02" db="EMBL/GenBank/DDBJ databases">
        <title>Draft genome sequence of Hydrogenophaga sp. LPB0072.</title>
        <authorList>
            <person name="Shin S.-K."/>
            <person name="Yi H."/>
        </authorList>
    </citation>
    <scope>NUCLEOTIDE SEQUENCE [LARGE SCALE GENOMIC DNA]</scope>
    <source>
        <strain evidence="2 3">LPB0072</strain>
    </source>
</reference>
<evidence type="ECO:0000313" key="2">
    <source>
        <dbReference type="EMBL" id="OAD40227.1"/>
    </source>
</evidence>
<evidence type="ECO:0000313" key="3">
    <source>
        <dbReference type="Proteomes" id="UP000185657"/>
    </source>
</evidence>
<name>A0ABX2U3H7_9BURK</name>
<comment type="caution">
    <text evidence="2">The sequence shown here is derived from an EMBL/GenBank/DDBJ whole genome shotgun (WGS) entry which is preliminary data.</text>
</comment>
<protein>
    <recommendedName>
        <fullName evidence="1">DUF4347 domain-containing protein</fullName>
    </recommendedName>
</protein>
<sequence length="718" mass="73100">MAVRQSQITYIRKIAMSTTESTAGQPIVFILDNVTDYQNTADGLNANFEVHILSADGDALAQMVALLDGRTGLDAIHLISHGDAGVLDLGTLSLSSANLGDHSAALAALGASLSPDGDFLLYGCDVAQGEAGVAFVDALAVATGADVAASNDTTGPAAQGGDAVLEYETGSIEAVTLDDSAFQSSLGADSALPAGLTTSPYVFNGADFQLRIDGSISNADLDHDLVSSMLTGINTDRFALSNIADGTVVSVYMGNSSTLDDRIQIIRGGFVLTQNDNSGDGDNSEDAYLSWTYQAGDIVHATTTGTLERGSYSLYVGTASGPAPIASILDNAPVVTVAQPVYAIVENGVGKGWTDSGGSLTGTLSLANGASLGDLSGLGFAVDGPSFSDDGGNLTAIGQFGNLNLNPQTGVYSYNPNVNTIDALGEGETGIDTFTFNATGVAGDVTSGSFSFSVTGSNDAPVISLDGQGATLVEASGADNAVAGKEVAQIGVLMSDAEGSVGLNTSALESDGWVLIPDTSFMSHEALYGSVQLDLTTGQVTYTLNNALEATQLLNSGDSVVESFHVSVIDGGGLTDRVAVSFEVHGADDGLVMAVDQAPPAATYIDGDGFIQTNYGRTGFLNVSDIDTLISSYDGLTFGLQGGVGDDGGNLSVAGQAGYLHLNTGTGKFDYVGNASIIEQLAEGASITEHFTFSVSDVNGVLDTGVYEVQFVGVHTEA</sequence>
<dbReference type="InterPro" id="IPR010221">
    <property type="entry name" value="VCBS_dom"/>
</dbReference>
<dbReference type="EMBL" id="LVWD01000034">
    <property type="protein sequence ID" value="OAD40227.1"/>
    <property type="molecule type" value="Genomic_DNA"/>
</dbReference>
<evidence type="ECO:0000259" key="1">
    <source>
        <dbReference type="Pfam" id="PF14252"/>
    </source>
</evidence>
<dbReference type="NCBIfam" id="TIGR01965">
    <property type="entry name" value="VCBS_repeat"/>
    <property type="match status" value="2"/>
</dbReference>